<feature type="transmembrane region" description="Helical" evidence="1">
    <location>
        <begin position="68"/>
        <end position="87"/>
    </location>
</feature>
<protein>
    <submittedName>
        <fullName evidence="2">Uncharacterized protein</fullName>
    </submittedName>
</protein>
<evidence type="ECO:0000256" key="1">
    <source>
        <dbReference type="SAM" id="Phobius"/>
    </source>
</evidence>
<gene>
    <name evidence="2" type="ORF">GCM10009006_22550</name>
</gene>
<accession>A0A830FVT6</accession>
<evidence type="ECO:0000313" key="2">
    <source>
        <dbReference type="EMBL" id="GGM40883.1"/>
    </source>
</evidence>
<proteinExistence type="predicted"/>
<keyword evidence="1" id="KW-0472">Membrane</keyword>
<dbReference type="EMBL" id="BMON01000002">
    <property type="protein sequence ID" value="GGM40883.1"/>
    <property type="molecule type" value="Genomic_DNA"/>
</dbReference>
<evidence type="ECO:0000313" key="3">
    <source>
        <dbReference type="Proteomes" id="UP000656367"/>
    </source>
</evidence>
<comment type="caution">
    <text evidence="2">The sequence shown here is derived from an EMBL/GenBank/DDBJ whole genome shotgun (WGS) entry which is preliminary data.</text>
</comment>
<feature type="transmembrane region" description="Helical" evidence="1">
    <location>
        <begin position="34"/>
        <end position="56"/>
    </location>
</feature>
<sequence>MPTYRMATALPAWFPDRAAVTNEFAAAIAVGATLYLVDGALSNAVIAAAAFFALRLFADALQAAVGDYAGNAFFGLLVLAVTGYAAVLQTSSWTLAAGVAVGGWFVIDGIQHLRHGVTRDEVGVPYSHGGGPVTGLPKALLVRLAEPLLV</sequence>
<name>A0A830FVT6_HALAR</name>
<keyword evidence="1" id="KW-0812">Transmembrane</keyword>
<reference evidence="2" key="1">
    <citation type="journal article" date="2014" name="Int. J. Syst. Evol. Microbiol.">
        <title>Complete genome sequence of Corynebacterium casei LMG S-19264T (=DSM 44701T), isolated from a smear-ripened cheese.</title>
        <authorList>
            <consortium name="US DOE Joint Genome Institute (JGI-PGF)"/>
            <person name="Walter F."/>
            <person name="Albersmeier A."/>
            <person name="Kalinowski J."/>
            <person name="Ruckert C."/>
        </authorList>
    </citation>
    <scope>NUCLEOTIDE SEQUENCE</scope>
    <source>
        <strain evidence="2">JCM 15759</strain>
    </source>
</reference>
<organism evidence="2 3">
    <name type="scientific">Haloarcula argentinensis</name>
    <dbReference type="NCBI Taxonomy" id="43776"/>
    <lineage>
        <taxon>Archaea</taxon>
        <taxon>Methanobacteriati</taxon>
        <taxon>Methanobacteriota</taxon>
        <taxon>Stenosarchaea group</taxon>
        <taxon>Halobacteria</taxon>
        <taxon>Halobacteriales</taxon>
        <taxon>Haloarculaceae</taxon>
        <taxon>Haloarcula</taxon>
    </lineage>
</organism>
<reference evidence="2" key="2">
    <citation type="submission" date="2020-09" db="EMBL/GenBank/DDBJ databases">
        <authorList>
            <person name="Sun Q."/>
            <person name="Ohkuma M."/>
        </authorList>
    </citation>
    <scope>NUCLEOTIDE SEQUENCE</scope>
    <source>
        <strain evidence="2">JCM 15759</strain>
    </source>
</reference>
<dbReference type="AlphaFoldDB" id="A0A830FVT6"/>
<keyword evidence="1" id="KW-1133">Transmembrane helix</keyword>
<dbReference type="Proteomes" id="UP000656367">
    <property type="component" value="Unassembled WGS sequence"/>
</dbReference>